<evidence type="ECO:0000256" key="1">
    <source>
        <dbReference type="ARBA" id="ARBA00010876"/>
    </source>
</evidence>
<name>B7G8W7_PHATC</name>
<dbReference type="RefSeq" id="XP_002183664.1">
    <property type="nucleotide sequence ID" value="XM_002183628.1"/>
</dbReference>
<organism evidence="3 4">
    <name type="scientific">Phaeodactylum tricornutum (strain CCAP 1055/1)</name>
    <dbReference type="NCBI Taxonomy" id="556484"/>
    <lineage>
        <taxon>Eukaryota</taxon>
        <taxon>Sar</taxon>
        <taxon>Stramenopiles</taxon>
        <taxon>Ochrophyta</taxon>
        <taxon>Bacillariophyta</taxon>
        <taxon>Bacillariophyceae</taxon>
        <taxon>Bacillariophycidae</taxon>
        <taxon>Naviculales</taxon>
        <taxon>Phaeodactylaceae</taxon>
        <taxon>Phaeodactylum</taxon>
    </lineage>
</organism>
<sequence>LQIVYHDSDIVVVNKPPDVLTVPGIHSRSCVLDLVHDRFGEAVQDKAHMIVHRLDMATSGIVLFGRTLNITKRMQAIFRDRLVLKTYQALLMGHFPIDKGTIDLPLQRDHEYPPFMRISTPTSEADAVQAVKDLQQHGWKKLIRKKPKPSQTSFRVLARSFRNGLPFTRMELVPVTGRTHQLRVHCAALGYPIVGDPTYDEYVPNEKAMCLHAALLQCEHPTTGMPIVFEASPDF</sequence>
<dbReference type="OrthoDB" id="418349at2759"/>
<dbReference type="eggNOG" id="KOG1919">
    <property type="taxonomic scope" value="Eukaryota"/>
</dbReference>
<dbReference type="PANTHER" id="PTHR21600:SF87">
    <property type="entry name" value="RNA PSEUDOURIDYLATE SYNTHASE DOMAIN-CONTAINING PROTEIN 1"/>
    <property type="match status" value="1"/>
</dbReference>
<dbReference type="CDD" id="cd02869">
    <property type="entry name" value="PseudoU_synth_RluA_like"/>
    <property type="match status" value="1"/>
</dbReference>
<feature type="non-terminal residue" evidence="3">
    <location>
        <position position="1"/>
    </location>
</feature>
<protein>
    <recommendedName>
        <fullName evidence="2">Pseudouridine synthase RsuA/RluA-like domain-containing protein</fullName>
    </recommendedName>
</protein>
<dbReference type="GO" id="GO:0000455">
    <property type="term" value="P:enzyme-directed rRNA pseudouridine synthesis"/>
    <property type="evidence" value="ECO:0007669"/>
    <property type="project" value="TreeGrafter"/>
</dbReference>
<evidence type="ECO:0000313" key="3">
    <source>
        <dbReference type="EMBL" id="EEC44846.1"/>
    </source>
</evidence>
<keyword evidence="4" id="KW-1185">Reference proteome</keyword>
<dbReference type="PaxDb" id="2850-Phatr15666"/>
<reference evidence="4" key="2">
    <citation type="submission" date="2008-08" db="EMBL/GenBank/DDBJ databases">
        <authorList>
            <consortium name="Diatom Consortium"/>
            <person name="Grigoriev I."/>
            <person name="Grimwood J."/>
            <person name="Kuo A."/>
            <person name="Otillar R.P."/>
            <person name="Salamov A."/>
            <person name="Detter J.C."/>
            <person name="Lindquist E."/>
            <person name="Shapiro H."/>
            <person name="Lucas S."/>
            <person name="Glavina del Rio T."/>
            <person name="Pitluck S."/>
            <person name="Rokhsar D."/>
            <person name="Bowler C."/>
        </authorList>
    </citation>
    <scope>GENOME REANNOTATION</scope>
    <source>
        <strain evidence="4">CCAP 1055/1</strain>
    </source>
</reference>
<feature type="domain" description="Pseudouridine synthase RsuA/RluA-like" evidence="2">
    <location>
        <begin position="9"/>
        <end position="188"/>
    </location>
</feature>
<dbReference type="InterPro" id="IPR006224">
    <property type="entry name" value="PsdUridine_synth_RluA-like_CS"/>
</dbReference>
<dbReference type="Proteomes" id="UP000000759">
    <property type="component" value="Chromosome 20"/>
</dbReference>
<dbReference type="PROSITE" id="PS01129">
    <property type="entry name" value="PSI_RLU"/>
    <property type="match status" value="1"/>
</dbReference>
<dbReference type="GO" id="GO:0003723">
    <property type="term" value="F:RNA binding"/>
    <property type="evidence" value="ECO:0007669"/>
    <property type="project" value="InterPro"/>
</dbReference>
<dbReference type="SUPFAM" id="SSF55120">
    <property type="entry name" value="Pseudouridine synthase"/>
    <property type="match status" value="1"/>
</dbReference>
<dbReference type="GO" id="GO:0009982">
    <property type="term" value="F:pseudouridine synthase activity"/>
    <property type="evidence" value="ECO:0007669"/>
    <property type="project" value="InterPro"/>
</dbReference>
<evidence type="ECO:0000259" key="2">
    <source>
        <dbReference type="Pfam" id="PF00849"/>
    </source>
</evidence>
<dbReference type="EMBL" id="CM000622">
    <property type="protein sequence ID" value="EEC44846.1"/>
    <property type="molecule type" value="Genomic_DNA"/>
</dbReference>
<dbReference type="Pfam" id="PF00849">
    <property type="entry name" value="PseudoU_synth_2"/>
    <property type="match status" value="1"/>
</dbReference>
<gene>
    <name evidence="3" type="ORF">PHATRDRAFT_15666</name>
</gene>
<comment type="similarity">
    <text evidence="1">Belongs to the pseudouridine synthase RluA family.</text>
</comment>
<proteinExistence type="inferred from homology"/>
<dbReference type="KEGG" id="pti:PHATRDRAFT_15666"/>
<dbReference type="InParanoid" id="B7G8W7"/>
<dbReference type="STRING" id="556484.B7G8W7"/>
<evidence type="ECO:0000313" key="4">
    <source>
        <dbReference type="Proteomes" id="UP000000759"/>
    </source>
</evidence>
<dbReference type="InterPro" id="IPR020103">
    <property type="entry name" value="PsdUridine_synth_cat_dom_sf"/>
</dbReference>
<dbReference type="InterPro" id="IPR050188">
    <property type="entry name" value="RluA_PseudoU_synthase"/>
</dbReference>
<dbReference type="GeneID" id="7195218"/>
<dbReference type="Gene3D" id="3.30.2350.10">
    <property type="entry name" value="Pseudouridine synthase"/>
    <property type="match status" value="1"/>
</dbReference>
<dbReference type="InterPro" id="IPR006145">
    <property type="entry name" value="PsdUridine_synth_RsuA/RluA"/>
</dbReference>
<dbReference type="PANTHER" id="PTHR21600">
    <property type="entry name" value="MITOCHONDRIAL RNA PSEUDOURIDINE SYNTHASE"/>
    <property type="match status" value="1"/>
</dbReference>
<dbReference type="AlphaFoldDB" id="B7G8W7"/>
<accession>B7G8W7</accession>
<reference evidence="3 4" key="1">
    <citation type="journal article" date="2008" name="Nature">
        <title>The Phaeodactylum genome reveals the evolutionary history of diatom genomes.</title>
        <authorList>
            <person name="Bowler C."/>
            <person name="Allen A.E."/>
            <person name="Badger J.H."/>
            <person name="Grimwood J."/>
            <person name="Jabbari K."/>
            <person name="Kuo A."/>
            <person name="Maheswari U."/>
            <person name="Martens C."/>
            <person name="Maumus F."/>
            <person name="Otillar R.P."/>
            <person name="Rayko E."/>
            <person name="Salamov A."/>
            <person name="Vandepoele K."/>
            <person name="Beszteri B."/>
            <person name="Gruber A."/>
            <person name="Heijde M."/>
            <person name="Katinka M."/>
            <person name="Mock T."/>
            <person name="Valentin K."/>
            <person name="Verret F."/>
            <person name="Berges J.A."/>
            <person name="Brownlee C."/>
            <person name="Cadoret J.P."/>
            <person name="Chiovitti A."/>
            <person name="Choi C.J."/>
            <person name="Coesel S."/>
            <person name="De Martino A."/>
            <person name="Detter J.C."/>
            <person name="Durkin C."/>
            <person name="Falciatore A."/>
            <person name="Fournet J."/>
            <person name="Haruta M."/>
            <person name="Huysman M.J."/>
            <person name="Jenkins B.D."/>
            <person name="Jiroutova K."/>
            <person name="Jorgensen R.E."/>
            <person name="Joubert Y."/>
            <person name="Kaplan A."/>
            <person name="Kroger N."/>
            <person name="Kroth P.G."/>
            <person name="La Roche J."/>
            <person name="Lindquist E."/>
            <person name="Lommer M."/>
            <person name="Martin-Jezequel V."/>
            <person name="Lopez P.J."/>
            <person name="Lucas S."/>
            <person name="Mangogna M."/>
            <person name="McGinnis K."/>
            <person name="Medlin L.K."/>
            <person name="Montsant A."/>
            <person name="Oudot-Le Secq M.P."/>
            <person name="Napoli C."/>
            <person name="Obornik M."/>
            <person name="Parker M.S."/>
            <person name="Petit J.L."/>
            <person name="Porcel B.M."/>
            <person name="Poulsen N."/>
            <person name="Robison M."/>
            <person name="Rychlewski L."/>
            <person name="Rynearson T.A."/>
            <person name="Schmutz J."/>
            <person name="Shapiro H."/>
            <person name="Siaut M."/>
            <person name="Stanley M."/>
            <person name="Sussman M.R."/>
            <person name="Taylor A.R."/>
            <person name="Vardi A."/>
            <person name="von Dassow P."/>
            <person name="Vyverman W."/>
            <person name="Willis A."/>
            <person name="Wyrwicz L.S."/>
            <person name="Rokhsar D.S."/>
            <person name="Weissenbach J."/>
            <person name="Armbrust E.V."/>
            <person name="Green B.R."/>
            <person name="Van de Peer Y."/>
            <person name="Grigoriev I.V."/>
        </authorList>
    </citation>
    <scope>NUCLEOTIDE SEQUENCE [LARGE SCALE GENOMIC DNA]</scope>
    <source>
        <strain evidence="3 4">CCAP 1055/1</strain>
    </source>
</reference>